<dbReference type="InterPro" id="IPR025263">
    <property type="entry name" value="YhdP_central"/>
</dbReference>
<comment type="caution">
    <text evidence="3">The sequence shown here is derived from an EMBL/GenBank/DDBJ whole genome shotgun (WGS) entry which is preliminary data.</text>
</comment>
<evidence type="ECO:0000313" key="4">
    <source>
        <dbReference type="Proteomes" id="UP000093366"/>
    </source>
</evidence>
<dbReference type="NCBIfam" id="TIGR02099">
    <property type="entry name" value="YhdP family protein"/>
    <property type="match status" value="1"/>
</dbReference>
<sequence>MRKVWQVFAVTLVTLAVLVSLLKLTLPYANDYKSSIESLIYEQLNVELSIGSISASWQGTGPALLLKNVSFEDNQASPISVQIESTNLQVNVVESIRQWQLVSNYFVLDGFKANIYLDKLDLGNSSGEFEQQALIEGLFLGDTGHFSVQNSEIYLFAKTQKRHSVLIQDMVWQNSELAHHGEGRLVLPNLSQGSLDTLVRLEGKTLNDIGGEIFLQARELNVLELIDEHLDETRDALSASINGQLWARLNQGKIDDIQLQFEPSYLKWQSEDKNNQLGLDSGQLQLLKHADGWRINSSELYFSHGERVFEPVLLQGEWQNETSQLWLKQFNLELLVDALSLTHYDWANQLVKSDVVGQLTQAKVSWHQQQGLNVWGILSSVGWQESHLAPGFSGLGLEFHWSDNRAVVSLNAHQQQLVTGPRFIEPIAIEELNGDIHFWTDENKYWHAQSSNLWLSNSDLSVALEFHTRLFDEPELDLYAEAYGGDARIAGRYFPLELMHSNLVEYLNKGILAGQNKGTQVLVSGPLKDFPYRGTHGQFEVLADIQDAEFLFAPDWPSIHDADVSLHFINQRMDITTRSGQLENQQIQGDVAVRLADLEQADILTVDINQTTEAASLMPFFAATPIADPLVDVLDVVRGQGSVSGVVGLEIDLENLDVLARGRVQFADNTIHLSQPGMTLQGVFGELKFKDDDIAFEGGQATWLDMPLSFSVKGGGDKQGYLVNIDTAMQISSDKLLPYGHGIMDGFIEGHTQLDTDITLNFEDAGFNYLASFRTDLNGVEVNLPPPYQKAHAIPRILSGEVRGDDISNLITANYDNNLYFNGILNNQNGLLDKAHLVVSQQNRGLDKSGFVVTIEHSELALEPWFEFIDRIIDISAKPSSGEAQLLPKLNEIRANLGQLNIGGLLFNDFEMRMTPQQQALKMRLTGKELRAQVLIPTEGRSDPIQVQADYLRLNSQKEDETEAEDVSLPLAEQQWLANIPAIEFGCDDCRLNQYQLDRVNLSMFGDGQRLNITALNIDKGTHTLSAKGSWQNGISQVMGNLSSADFGDLMEEFDITSTVKDSQANIDFDIQWQSAPYDFQWASLGGEIQWRLGEGHLTDISDQGARVFSLLSLDSLVRKLKLDFRDVFAKGFFYNQMEGSLQLESGIAYTRDTKMDGVPADLSISGYANLKTQEINYDLAIAPQVTSSLPVIVGWMVNPVTGLAALAIDKVIHSARVISEINFKVTGTMKEPIVTEVDRKSREVTIPGVSKPPAAAQPEPQGTEKQNDAGTPPIQIDAEAQPEPQSTEKQNDAGTPPLQVDVEAQPEPRSIEKQNDAGTPPLQVDAEALPEAGRENTQPASIESEGSSKKKDLGGADNTEGQPLQ</sequence>
<dbReference type="PANTHER" id="PTHR38690:SF1">
    <property type="entry name" value="PROTEASE"/>
    <property type="match status" value="1"/>
</dbReference>
<feature type="compositionally biased region" description="Polar residues" evidence="1">
    <location>
        <begin position="1336"/>
        <end position="1346"/>
    </location>
</feature>
<dbReference type="Pfam" id="PF13116">
    <property type="entry name" value="YhdP"/>
    <property type="match status" value="1"/>
</dbReference>
<gene>
    <name evidence="3" type="ORF">A7985_17710</name>
</gene>
<protein>
    <submittedName>
        <fullName evidence="3">TIGR02099 family protein</fullName>
    </submittedName>
</protein>
<proteinExistence type="predicted"/>
<evidence type="ECO:0000256" key="1">
    <source>
        <dbReference type="SAM" id="MobiDB-lite"/>
    </source>
</evidence>
<dbReference type="Proteomes" id="UP000093366">
    <property type="component" value="Unassembled WGS sequence"/>
</dbReference>
<reference evidence="4" key="1">
    <citation type="submission" date="2016-07" db="EMBL/GenBank/DDBJ databases">
        <authorList>
            <person name="Florea S."/>
            <person name="Webb J.S."/>
            <person name="Jaromczyk J."/>
            <person name="Schardl C.L."/>
        </authorList>
    </citation>
    <scope>NUCLEOTIDE SEQUENCE [LARGE SCALE GENOMIC DNA]</scope>
    <source>
        <strain evidence="4">IPB1</strain>
    </source>
</reference>
<dbReference type="EMBL" id="MAUJ01000006">
    <property type="protein sequence ID" value="OCQ20257.1"/>
    <property type="molecule type" value="Genomic_DNA"/>
</dbReference>
<name>A0A1C0TMX7_9GAMM</name>
<feature type="domain" description="YhdP central" evidence="2">
    <location>
        <begin position="2"/>
        <end position="1235"/>
    </location>
</feature>
<dbReference type="InterPro" id="IPR011836">
    <property type="entry name" value="YhdP"/>
</dbReference>
<feature type="region of interest" description="Disordered" evidence="1">
    <location>
        <begin position="1240"/>
        <end position="1366"/>
    </location>
</feature>
<accession>A0A1C0TMX7</accession>
<organism evidence="3 4">
    <name type="scientific">Pseudoalteromonas luteoviolacea</name>
    <dbReference type="NCBI Taxonomy" id="43657"/>
    <lineage>
        <taxon>Bacteria</taxon>
        <taxon>Pseudomonadati</taxon>
        <taxon>Pseudomonadota</taxon>
        <taxon>Gammaproteobacteria</taxon>
        <taxon>Alteromonadales</taxon>
        <taxon>Pseudoalteromonadaceae</taxon>
        <taxon>Pseudoalteromonas</taxon>
    </lineage>
</organism>
<evidence type="ECO:0000259" key="2">
    <source>
        <dbReference type="Pfam" id="PF13116"/>
    </source>
</evidence>
<evidence type="ECO:0000313" key="3">
    <source>
        <dbReference type="EMBL" id="OCQ20257.1"/>
    </source>
</evidence>
<dbReference type="PANTHER" id="PTHR38690">
    <property type="entry name" value="PROTEASE-RELATED"/>
    <property type="match status" value="1"/>
</dbReference>